<dbReference type="Gene3D" id="3.20.20.140">
    <property type="entry name" value="Metal-dependent hydrolases"/>
    <property type="match status" value="1"/>
</dbReference>
<organism evidence="2 3">
    <name type="scientific">candidate division WWE3 bacterium RIFCSPLOWO2_01_FULL_37_15</name>
    <dbReference type="NCBI Taxonomy" id="1802622"/>
    <lineage>
        <taxon>Bacteria</taxon>
        <taxon>Katanobacteria</taxon>
    </lineage>
</organism>
<sequence length="373" mass="43094">MVLALGGAGYFFLRLYNRPTGSFWETRINNVFLPTNCAKTTFPKFGDTYYEGSLIDTHFHIPSIPDSPPGLKSDDDKIRPYLGLNVKMGDIVCLQEQENISKVFAFFPVYPGMDRQHIEVVKRTTQKYPDKFVPFIMPPDNDNDPGGFPTVVATELEKMLNVYPDLFKGYGEIGLYARDEGAKELPPDSQRLQEIYPIIRKNKLLVYFHLGENQKEKYERVLSANPDINFIFHGDQLIQCADCKQTLEDVEDILYNHPNVYYGVDELYGDIITNRFDITKEEFIAHFDNWKEWMEKDVETWKGFIERHPDQVLWGTDRGGDVLWALDPDIGTIYTRYTRAFISRLEPSIQEKFAYKNAELLETSTSANTGNKL</sequence>
<dbReference type="InterPro" id="IPR006680">
    <property type="entry name" value="Amidohydro-rel"/>
</dbReference>
<dbReference type="EMBL" id="MEVF01000050">
    <property type="protein sequence ID" value="OGC48063.1"/>
    <property type="molecule type" value="Genomic_DNA"/>
</dbReference>
<accession>A0A1F4UV41</accession>
<evidence type="ECO:0000313" key="2">
    <source>
        <dbReference type="EMBL" id="OGC48063.1"/>
    </source>
</evidence>
<name>A0A1F4UV41_UNCKA</name>
<dbReference type="InterPro" id="IPR032466">
    <property type="entry name" value="Metal_Hydrolase"/>
</dbReference>
<feature type="domain" description="Amidohydrolase-related" evidence="1">
    <location>
        <begin position="55"/>
        <end position="359"/>
    </location>
</feature>
<comment type="caution">
    <text evidence="2">The sequence shown here is derived from an EMBL/GenBank/DDBJ whole genome shotgun (WGS) entry which is preliminary data.</text>
</comment>
<proteinExistence type="predicted"/>
<dbReference type="GO" id="GO:0016787">
    <property type="term" value="F:hydrolase activity"/>
    <property type="evidence" value="ECO:0007669"/>
    <property type="project" value="InterPro"/>
</dbReference>
<protein>
    <recommendedName>
        <fullName evidence="1">Amidohydrolase-related domain-containing protein</fullName>
    </recommendedName>
</protein>
<evidence type="ECO:0000259" key="1">
    <source>
        <dbReference type="Pfam" id="PF04909"/>
    </source>
</evidence>
<reference evidence="2 3" key="1">
    <citation type="journal article" date="2016" name="Nat. Commun.">
        <title>Thousands of microbial genomes shed light on interconnected biogeochemical processes in an aquifer system.</title>
        <authorList>
            <person name="Anantharaman K."/>
            <person name="Brown C.T."/>
            <person name="Hug L.A."/>
            <person name="Sharon I."/>
            <person name="Castelle C.J."/>
            <person name="Probst A.J."/>
            <person name="Thomas B.C."/>
            <person name="Singh A."/>
            <person name="Wilkins M.J."/>
            <person name="Karaoz U."/>
            <person name="Brodie E.L."/>
            <person name="Williams K.H."/>
            <person name="Hubbard S.S."/>
            <person name="Banfield J.F."/>
        </authorList>
    </citation>
    <scope>NUCLEOTIDE SEQUENCE [LARGE SCALE GENOMIC DNA]</scope>
</reference>
<evidence type="ECO:0000313" key="3">
    <source>
        <dbReference type="Proteomes" id="UP000177458"/>
    </source>
</evidence>
<dbReference type="Proteomes" id="UP000177458">
    <property type="component" value="Unassembled WGS sequence"/>
</dbReference>
<gene>
    <name evidence="2" type="ORF">A3A69_01665</name>
</gene>
<dbReference type="Pfam" id="PF04909">
    <property type="entry name" value="Amidohydro_2"/>
    <property type="match status" value="1"/>
</dbReference>
<dbReference type="AlphaFoldDB" id="A0A1F4UV41"/>
<dbReference type="SUPFAM" id="SSF51556">
    <property type="entry name" value="Metallo-dependent hydrolases"/>
    <property type="match status" value="1"/>
</dbReference>